<gene>
    <name evidence="1" type="ORF">F5891DRAFT_979592</name>
</gene>
<reference evidence="1" key="1">
    <citation type="journal article" date="2020" name="New Phytol.">
        <title>Comparative genomics reveals dynamic genome evolution in host specialist ectomycorrhizal fungi.</title>
        <authorList>
            <person name="Lofgren L.A."/>
            <person name="Nguyen N.H."/>
            <person name="Vilgalys R."/>
            <person name="Ruytinx J."/>
            <person name="Liao H.L."/>
            <person name="Branco S."/>
            <person name="Kuo A."/>
            <person name="LaButti K."/>
            <person name="Lipzen A."/>
            <person name="Andreopoulos W."/>
            <person name="Pangilinan J."/>
            <person name="Riley R."/>
            <person name="Hundley H."/>
            <person name="Na H."/>
            <person name="Barry K."/>
            <person name="Grigoriev I.V."/>
            <person name="Stajich J.E."/>
            <person name="Kennedy P.G."/>
        </authorList>
    </citation>
    <scope>NUCLEOTIDE SEQUENCE</scope>
    <source>
        <strain evidence="1">FC203</strain>
    </source>
</reference>
<dbReference type="Proteomes" id="UP001195769">
    <property type="component" value="Unassembled WGS sequence"/>
</dbReference>
<evidence type="ECO:0000313" key="2">
    <source>
        <dbReference type="Proteomes" id="UP001195769"/>
    </source>
</evidence>
<proteinExistence type="predicted"/>
<accession>A0AAD4E875</accession>
<dbReference type="EMBL" id="JABBWK010000022">
    <property type="protein sequence ID" value="KAG1901431.1"/>
    <property type="molecule type" value="Genomic_DNA"/>
</dbReference>
<keyword evidence="2" id="KW-1185">Reference proteome</keyword>
<dbReference type="AlphaFoldDB" id="A0AAD4E875"/>
<name>A0AAD4E875_9AGAM</name>
<sequence>MVFYAYVKHVSDSWSARYLITFASREVADEWWRAVSTSPTAFANSIHRVNALFYTHNTGMADATASLTTNGVASQFLGKVFFTLLNDLNLSHRGLNIIPPLGHFVDHISGNSFFIRSKVTPYDYWYCPQSCNANTAVYASRTERTRFAVSRTDRGTAGTVMIGSDKITVRLTTVNLSVDVNASTGHAILSPAPQSGLTFGALLNNFTVGPTLFENDERVKELLYTENGEEWELA</sequence>
<dbReference type="GeneID" id="64671200"/>
<evidence type="ECO:0000313" key="1">
    <source>
        <dbReference type="EMBL" id="KAG1901431.1"/>
    </source>
</evidence>
<dbReference type="RefSeq" id="XP_041227006.1">
    <property type="nucleotide sequence ID" value="XM_041376902.1"/>
</dbReference>
<protein>
    <submittedName>
        <fullName evidence="1">Uncharacterized protein</fullName>
    </submittedName>
</protein>
<comment type="caution">
    <text evidence="1">The sequence shown here is derived from an EMBL/GenBank/DDBJ whole genome shotgun (WGS) entry which is preliminary data.</text>
</comment>
<organism evidence="1 2">
    <name type="scientific">Suillus fuscotomentosus</name>
    <dbReference type="NCBI Taxonomy" id="1912939"/>
    <lineage>
        <taxon>Eukaryota</taxon>
        <taxon>Fungi</taxon>
        <taxon>Dikarya</taxon>
        <taxon>Basidiomycota</taxon>
        <taxon>Agaricomycotina</taxon>
        <taxon>Agaricomycetes</taxon>
        <taxon>Agaricomycetidae</taxon>
        <taxon>Boletales</taxon>
        <taxon>Suillineae</taxon>
        <taxon>Suillaceae</taxon>
        <taxon>Suillus</taxon>
    </lineage>
</organism>